<sequence length="517" mass="57761">MMKRLKKHPYTGLTVAGCLALLSGCSSPAQPTAEKPNLVFIFADDMGYGDVSALNPAAKLTTPHIDRMAREGVTFTDAHSCSSVSTPSRYGLLTGRYNWRSELKESVLFGYDKALIPASRRTIAQVLSEQGYHTAAIGKWHLGWDWPFVGNPDERQVDFSQPIQNGPTTRGFDYFYGIAGSLDMPPYVYVENDRVTALPDRETSRKGPYEWWRKGPTGADFRHEETLPHLVDQAVAYIQKQSKQQPFFLYLPLPAPHTPILPSAEYQGKSGLNPYGDFVLMVDDMVGKVMQALEEAGVADHTLVVFSADNGCSPEANYPVLAEKGHHPSYIYRGHKADLYEGGHRVPCVVRWPKGITRPHSIQQTVCLTDFYATFAHLAGYTLKDSEGEDSYDLVPLLTAEKEDRVIREATVHHSIEGNFTLRKGKWKLLLAPHSGGWSYPRPGADDSIISTLPPVQLYDMEKDPSEQHNVCAEHPEVVRELTALMTKYVQTGRSTPGTPQKNDGPARWKQLNWMQE</sequence>
<dbReference type="GO" id="GO:0046872">
    <property type="term" value="F:metal ion binding"/>
    <property type="evidence" value="ECO:0007669"/>
    <property type="project" value="UniProtKB-KW"/>
</dbReference>
<evidence type="ECO:0000256" key="3">
    <source>
        <dbReference type="ARBA" id="ARBA00022801"/>
    </source>
</evidence>
<dbReference type="PROSITE" id="PS00149">
    <property type="entry name" value="SULFATASE_2"/>
    <property type="match status" value="1"/>
</dbReference>
<evidence type="ECO:0000313" key="7">
    <source>
        <dbReference type="EMBL" id="EJX04210.1"/>
    </source>
</evidence>
<keyword evidence="4" id="KW-0106">Calcium</keyword>
<dbReference type="AlphaFoldDB" id="J9GUQ9"/>
<feature type="compositionally biased region" description="Polar residues" evidence="5">
    <location>
        <begin position="491"/>
        <end position="502"/>
    </location>
</feature>
<evidence type="ECO:0000256" key="4">
    <source>
        <dbReference type="ARBA" id="ARBA00022837"/>
    </source>
</evidence>
<dbReference type="InterPro" id="IPR000917">
    <property type="entry name" value="Sulfatase_N"/>
</dbReference>
<comment type="caution">
    <text evidence="7">The sequence shown here is derived from an EMBL/GenBank/DDBJ whole genome shotgun (WGS) entry which is preliminary data.</text>
</comment>
<organism evidence="7">
    <name type="scientific">gut metagenome</name>
    <dbReference type="NCBI Taxonomy" id="749906"/>
    <lineage>
        <taxon>unclassified sequences</taxon>
        <taxon>metagenomes</taxon>
        <taxon>organismal metagenomes</taxon>
    </lineage>
</organism>
<evidence type="ECO:0000256" key="2">
    <source>
        <dbReference type="ARBA" id="ARBA00022723"/>
    </source>
</evidence>
<accession>J9GUQ9</accession>
<feature type="region of interest" description="Disordered" evidence="5">
    <location>
        <begin position="491"/>
        <end position="517"/>
    </location>
</feature>
<dbReference type="SUPFAM" id="SSF53649">
    <property type="entry name" value="Alkaline phosphatase-like"/>
    <property type="match status" value="1"/>
</dbReference>
<dbReference type="GO" id="GO:0004065">
    <property type="term" value="F:arylsulfatase activity"/>
    <property type="evidence" value="ECO:0007669"/>
    <property type="project" value="TreeGrafter"/>
</dbReference>
<reference evidence="7" key="1">
    <citation type="journal article" date="2012" name="PLoS ONE">
        <title>Gene sets for utilization of primary and secondary nutrition supplies in the distal gut of endangered iberian lynx.</title>
        <authorList>
            <person name="Alcaide M."/>
            <person name="Messina E."/>
            <person name="Richter M."/>
            <person name="Bargiela R."/>
            <person name="Peplies J."/>
            <person name="Huws S.A."/>
            <person name="Newbold C.J."/>
            <person name="Golyshin P.N."/>
            <person name="Simon M.A."/>
            <person name="Lopez G."/>
            <person name="Yakimov M.M."/>
            <person name="Ferrer M."/>
        </authorList>
    </citation>
    <scope>NUCLEOTIDE SEQUENCE</scope>
</reference>
<dbReference type="PANTHER" id="PTHR42693">
    <property type="entry name" value="ARYLSULFATASE FAMILY MEMBER"/>
    <property type="match status" value="1"/>
</dbReference>
<gene>
    <name evidence="7" type="ORF">EVA_07653</name>
</gene>
<feature type="domain" description="Sulfatase N-terminal" evidence="6">
    <location>
        <begin position="36"/>
        <end position="381"/>
    </location>
</feature>
<dbReference type="Pfam" id="PF00884">
    <property type="entry name" value="Sulfatase"/>
    <property type="match status" value="1"/>
</dbReference>
<dbReference type="PANTHER" id="PTHR42693:SF53">
    <property type="entry name" value="ENDO-4-O-SULFATASE"/>
    <property type="match status" value="1"/>
</dbReference>
<evidence type="ECO:0000256" key="5">
    <source>
        <dbReference type="SAM" id="MobiDB-lite"/>
    </source>
</evidence>
<dbReference type="EMBL" id="AMCI01001880">
    <property type="protein sequence ID" value="EJX04210.1"/>
    <property type="molecule type" value="Genomic_DNA"/>
</dbReference>
<dbReference type="InterPro" id="IPR024607">
    <property type="entry name" value="Sulfatase_CS"/>
</dbReference>
<proteinExistence type="inferred from homology"/>
<dbReference type="InterPro" id="IPR017850">
    <property type="entry name" value="Alkaline_phosphatase_core_sf"/>
</dbReference>
<evidence type="ECO:0000256" key="1">
    <source>
        <dbReference type="ARBA" id="ARBA00008779"/>
    </source>
</evidence>
<keyword evidence="2" id="KW-0479">Metal-binding</keyword>
<dbReference type="Gene3D" id="3.40.720.10">
    <property type="entry name" value="Alkaline Phosphatase, subunit A"/>
    <property type="match status" value="1"/>
</dbReference>
<dbReference type="CDD" id="cd16143">
    <property type="entry name" value="ARS_like"/>
    <property type="match status" value="1"/>
</dbReference>
<comment type="similarity">
    <text evidence="1">Belongs to the sulfatase family.</text>
</comment>
<evidence type="ECO:0000259" key="6">
    <source>
        <dbReference type="Pfam" id="PF00884"/>
    </source>
</evidence>
<protein>
    <submittedName>
        <fullName evidence="7">Arylsulfatase A</fullName>
    </submittedName>
</protein>
<dbReference type="PROSITE" id="PS51257">
    <property type="entry name" value="PROKAR_LIPOPROTEIN"/>
    <property type="match status" value="1"/>
</dbReference>
<keyword evidence="3" id="KW-0378">Hydrolase</keyword>
<dbReference type="Gene3D" id="3.30.1120.10">
    <property type="match status" value="1"/>
</dbReference>
<dbReference type="InterPro" id="IPR050738">
    <property type="entry name" value="Sulfatase"/>
</dbReference>
<dbReference type="PROSITE" id="PS00523">
    <property type="entry name" value="SULFATASE_1"/>
    <property type="match status" value="1"/>
</dbReference>
<name>J9GUQ9_9ZZZZ</name>